<keyword evidence="2" id="KW-0805">Transcription regulation</keyword>
<feature type="domain" description="RNA polymerase sigma factor 70 region 4 type 2" evidence="7">
    <location>
        <begin position="137"/>
        <end position="188"/>
    </location>
</feature>
<dbReference type="EMBL" id="CP001804">
    <property type="protein sequence ID" value="ACY16665.1"/>
    <property type="molecule type" value="Genomic_DNA"/>
</dbReference>
<dbReference type="STRING" id="502025.Hoch_4167"/>
<dbReference type="InterPro" id="IPR039425">
    <property type="entry name" value="RNA_pol_sigma-70-like"/>
</dbReference>
<dbReference type="GO" id="GO:0003677">
    <property type="term" value="F:DNA binding"/>
    <property type="evidence" value="ECO:0007669"/>
    <property type="project" value="InterPro"/>
</dbReference>
<dbReference type="InterPro" id="IPR013325">
    <property type="entry name" value="RNA_pol_sigma_r2"/>
</dbReference>
<dbReference type="GO" id="GO:0006352">
    <property type="term" value="P:DNA-templated transcription initiation"/>
    <property type="evidence" value="ECO:0007669"/>
    <property type="project" value="InterPro"/>
</dbReference>
<comment type="similarity">
    <text evidence="1">Belongs to the sigma-70 factor family. ECF subfamily.</text>
</comment>
<evidence type="ECO:0000256" key="1">
    <source>
        <dbReference type="ARBA" id="ARBA00010641"/>
    </source>
</evidence>
<reference evidence="8 9" key="1">
    <citation type="journal article" date="2010" name="Stand. Genomic Sci.">
        <title>Complete genome sequence of Haliangium ochraceum type strain (SMP-2).</title>
        <authorList>
            <consortium name="US DOE Joint Genome Institute (JGI-PGF)"/>
            <person name="Ivanova N."/>
            <person name="Daum C."/>
            <person name="Lang E."/>
            <person name="Abt B."/>
            <person name="Kopitz M."/>
            <person name="Saunders E."/>
            <person name="Lapidus A."/>
            <person name="Lucas S."/>
            <person name="Glavina Del Rio T."/>
            <person name="Nolan M."/>
            <person name="Tice H."/>
            <person name="Copeland A."/>
            <person name="Cheng J.F."/>
            <person name="Chen F."/>
            <person name="Bruce D."/>
            <person name="Goodwin L."/>
            <person name="Pitluck S."/>
            <person name="Mavromatis K."/>
            <person name="Pati A."/>
            <person name="Mikhailova N."/>
            <person name="Chen A."/>
            <person name="Palaniappan K."/>
            <person name="Land M."/>
            <person name="Hauser L."/>
            <person name="Chang Y.J."/>
            <person name="Jeffries C.D."/>
            <person name="Detter J.C."/>
            <person name="Brettin T."/>
            <person name="Rohde M."/>
            <person name="Goker M."/>
            <person name="Bristow J."/>
            <person name="Markowitz V."/>
            <person name="Eisen J.A."/>
            <person name="Hugenholtz P."/>
            <person name="Kyrpides N.C."/>
            <person name="Klenk H.P."/>
        </authorList>
    </citation>
    <scope>NUCLEOTIDE SEQUENCE [LARGE SCALE GENOMIC DNA]</scope>
    <source>
        <strain evidence="9">DSM 14365 / CIP 107738 / JCM 11303 / AJ 13395 / SMP-2</strain>
    </source>
</reference>
<dbReference type="HOGENOM" id="CLU_047691_3_2_7"/>
<dbReference type="InterPro" id="IPR007627">
    <property type="entry name" value="RNA_pol_sigma70_r2"/>
</dbReference>
<dbReference type="Proteomes" id="UP000001880">
    <property type="component" value="Chromosome"/>
</dbReference>
<dbReference type="eggNOG" id="COG1595">
    <property type="taxonomic scope" value="Bacteria"/>
</dbReference>
<dbReference type="Gene3D" id="1.10.1740.10">
    <property type="match status" value="1"/>
</dbReference>
<dbReference type="OrthoDB" id="8684701at2"/>
<dbReference type="PANTHER" id="PTHR43133:SF46">
    <property type="entry name" value="RNA POLYMERASE SIGMA-70 FACTOR ECF SUBFAMILY"/>
    <property type="match status" value="1"/>
</dbReference>
<dbReference type="InterPro" id="IPR036388">
    <property type="entry name" value="WH-like_DNA-bd_sf"/>
</dbReference>
<dbReference type="NCBIfam" id="TIGR02937">
    <property type="entry name" value="sigma70-ECF"/>
    <property type="match status" value="1"/>
</dbReference>
<dbReference type="Pfam" id="PF08281">
    <property type="entry name" value="Sigma70_r4_2"/>
    <property type="match status" value="1"/>
</dbReference>
<dbReference type="InterPro" id="IPR013324">
    <property type="entry name" value="RNA_pol_sigma_r3/r4-like"/>
</dbReference>
<dbReference type="Gene3D" id="1.10.10.10">
    <property type="entry name" value="Winged helix-like DNA-binding domain superfamily/Winged helix DNA-binding domain"/>
    <property type="match status" value="1"/>
</dbReference>
<dbReference type="CDD" id="cd06171">
    <property type="entry name" value="Sigma70_r4"/>
    <property type="match status" value="1"/>
</dbReference>
<evidence type="ECO:0000256" key="5">
    <source>
        <dbReference type="SAM" id="MobiDB-lite"/>
    </source>
</evidence>
<dbReference type="Pfam" id="PF04542">
    <property type="entry name" value="Sigma70_r2"/>
    <property type="match status" value="1"/>
</dbReference>
<dbReference type="AlphaFoldDB" id="D0LKU5"/>
<sequence>MTTLATTQKELAARPQTRRHPPLETEAAIIAGCRRGEKRAREALYHQYKRRVFGLVTRIVGPGEAEEVAQDAFVRIFRGIPKFRGDSALGTWIYRLAVNAALTHATRRKRHFHAGDEVLAEVAAPAQVSRDPNLAARLERALAELPPGYRAIMVLHDIEGLSHEECANILGCRVGTSKSQLHKARARMRTLLGPELAAERGHQER</sequence>
<feature type="domain" description="RNA polymerase sigma-70 region 2" evidence="6">
    <location>
        <begin position="44"/>
        <end position="110"/>
    </location>
</feature>
<gene>
    <name evidence="8" type="ordered locus">Hoch_4167</name>
</gene>
<organism evidence="8 9">
    <name type="scientific">Haliangium ochraceum (strain DSM 14365 / JCM 11303 / SMP-2)</name>
    <dbReference type="NCBI Taxonomy" id="502025"/>
    <lineage>
        <taxon>Bacteria</taxon>
        <taxon>Pseudomonadati</taxon>
        <taxon>Myxococcota</taxon>
        <taxon>Polyangia</taxon>
        <taxon>Haliangiales</taxon>
        <taxon>Kofleriaceae</taxon>
        <taxon>Haliangium</taxon>
    </lineage>
</organism>
<evidence type="ECO:0000259" key="6">
    <source>
        <dbReference type="Pfam" id="PF04542"/>
    </source>
</evidence>
<dbReference type="InterPro" id="IPR014284">
    <property type="entry name" value="RNA_pol_sigma-70_dom"/>
</dbReference>
<evidence type="ECO:0000313" key="8">
    <source>
        <dbReference type="EMBL" id="ACY16665.1"/>
    </source>
</evidence>
<feature type="region of interest" description="Disordered" evidence="5">
    <location>
        <begin position="1"/>
        <end position="20"/>
    </location>
</feature>
<dbReference type="InterPro" id="IPR013249">
    <property type="entry name" value="RNA_pol_sigma70_r4_t2"/>
</dbReference>
<dbReference type="SUPFAM" id="SSF88659">
    <property type="entry name" value="Sigma3 and sigma4 domains of RNA polymerase sigma factors"/>
    <property type="match status" value="1"/>
</dbReference>
<keyword evidence="3" id="KW-0731">Sigma factor</keyword>
<dbReference type="RefSeq" id="WP_012829263.1">
    <property type="nucleotide sequence ID" value="NC_013440.1"/>
</dbReference>
<keyword evidence="9" id="KW-1185">Reference proteome</keyword>
<dbReference type="PANTHER" id="PTHR43133">
    <property type="entry name" value="RNA POLYMERASE ECF-TYPE SIGMA FACTO"/>
    <property type="match status" value="1"/>
</dbReference>
<name>D0LKU5_HALO1</name>
<evidence type="ECO:0000259" key="7">
    <source>
        <dbReference type="Pfam" id="PF08281"/>
    </source>
</evidence>
<dbReference type="KEGG" id="hoh:Hoch_4167"/>
<protein>
    <submittedName>
        <fullName evidence="8">RNA polymerase, sigma-24 subunit, ECF subfamily</fullName>
    </submittedName>
</protein>
<dbReference type="SUPFAM" id="SSF88946">
    <property type="entry name" value="Sigma2 domain of RNA polymerase sigma factors"/>
    <property type="match status" value="1"/>
</dbReference>
<evidence type="ECO:0000256" key="2">
    <source>
        <dbReference type="ARBA" id="ARBA00023015"/>
    </source>
</evidence>
<evidence type="ECO:0000256" key="4">
    <source>
        <dbReference type="ARBA" id="ARBA00023163"/>
    </source>
</evidence>
<evidence type="ECO:0000313" key="9">
    <source>
        <dbReference type="Proteomes" id="UP000001880"/>
    </source>
</evidence>
<evidence type="ECO:0000256" key="3">
    <source>
        <dbReference type="ARBA" id="ARBA00023082"/>
    </source>
</evidence>
<proteinExistence type="inferred from homology"/>
<accession>D0LKU5</accession>
<keyword evidence="4" id="KW-0804">Transcription</keyword>
<dbReference type="GO" id="GO:0016987">
    <property type="term" value="F:sigma factor activity"/>
    <property type="evidence" value="ECO:0007669"/>
    <property type="project" value="UniProtKB-KW"/>
</dbReference>